<protein>
    <submittedName>
        <fullName evidence="1">Uncharacterized protein</fullName>
    </submittedName>
</protein>
<reference evidence="1 2" key="1">
    <citation type="submission" date="2012-09" db="EMBL/GenBank/DDBJ databases">
        <title>Celeribacter baekdonensis B30 Genome Sequencing.</title>
        <authorList>
            <person name="Wang W."/>
        </authorList>
    </citation>
    <scope>NUCLEOTIDE SEQUENCE [LARGE SCALE GENOMIC DNA]</scope>
    <source>
        <strain evidence="1 2">B30</strain>
    </source>
</reference>
<dbReference type="STRING" id="1208323.B30_16373"/>
<keyword evidence="2" id="KW-1185">Reference proteome</keyword>
<comment type="caution">
    <text evidence="1">The sequence shown here is derived from an EMBL/GenBank/DDBJ whole genome shotgun (WGS) entry which is preliminary data.</text>
</comment>
<organism evidence="1 2">
    <name type="scientific">Celeribacter baekdonensis B30</name>
    <dbReference type="NCBI Taxonomy" id="1208323"/>
    <lineage>
        <taxon>Bacteria</taxon>
        <taxon>Pseudomonadati</taxon>
        <taxon>Pseudomonadota</taxon>
        <taxon>Alphaproteobacteria</taxon>
        <taxon>Rhodobacterales</taxon>
        <taxon>Roseobacteraceae</taxon>
        <taxon>Celeribacter</taxon>
    </lineage>
</organism>
<dbReference type="AlphaFoldDB" id="K2JFE9"/>
<proteinExistence type="predicted"/>
<gene>
    <name evidence="1" type="ORF">B30_16373</name>
</gene>
<accession>K2JFE9</accession>
<name>K2JFE9_9RHOB</name>
<dbReference type="EMBL" id="AMRK01000010">
    <property type="protein sequence ID" value="EKE69359.1"/>
    <property type="molecule type" value="Genomic_DNA"/>
</dbReference>
<dbReference type="Proteomes" id="UP000006762">
    <property type="component" value="Unassembled WGS sequence"/>
</dbReference>
<evidence type="ECO:0000313" key="2">
    <source>
        <dbReference type="Proteomes" id="UP000006762"/>
    </source>
</evidence>
<sequence>MMDKGLAGMVKLTAYGDTSGWIASHPTIIPSRVTCGIFRRKSRFEARIHDQRLRFEAVLPQHVAKSHKLLKNSILS</sequence>
<evidence type="ECO:0000313" key="1">
    <source>
        <dbReference type="EMBL" id="EKE69359.1"/>
    </source>
</evidence>